<comment type="caution">
    <text evidence="3">The sequence shown here is derived from an EMBL/GenBank/DDBJ whole genome shotgun (WGS) entry which is preliminary data.</text>
</comment>
<dbReference type="EMBL" id="JAEHFX010000009">
    <property type="protein sequence ID" value="MBK0404400.1"/>
    <property type="molecule type" value="Genomic_DNA"/>
</dbReference>
<evidence type="ECO:0000313" key="4">
    <source>
        <dbReference type="Proteomes" id="UP000644147"/>
    </source>
</evidence>
<keyword evidence="4" id="KW-1185">Reference proteome</keyword>
<dbReference type="SUPFAM" id="SSF56925">
    <property type="entry name" value="OMPA-like"/>
    <property type="match status" value="1"/>
</dbReference>
<evidence type="ECO:0000256" key="1">
    <source>
        <dbReference type="SAM" id="SignalP"/>
    </source>
</evidence>
<feature type="domain" description="DUF6089" evidence="2">
    <location>
        <begin position="19"/>
        <end position="242"/>
    </location>
</feature>
<name>A0ABS1C4W6_9BACT</name>
<feature type="signal peptide" evidence="1">
    <location>
        <begin position="1"/>
        <end position="27"/>
    </location>
</feature>
<dbReference type="InterPro" id="IPR011250">
    <property type="entry name" value="OMP/PagP_B-barrel"/>
</dbReference>
<sequence length="254" mass="28162">MRSKIISIALLICLQVGSVFFMAPAFAQKNQVTSELGLGLGGINYKGEIAPKYRFGNNQPAVMVFYRRDISAPVTLRASALLGGIGGTDNYFDLPLNQFRQARMRGTLLEVAAGLEYNFLDYYDLRRRKRWTPYYFLNVAGFYASTNTESSVQASIAEGSVANLVAGNNAMLSIAVPTGVGIKYALSHHWNLGLEIGARFIFTDLLDNLGDATPLPLANPHDNDWYFYNGISISYTFYKIPCPKVYRSKPSPLE</sequence>
<proteinExistence type="predicted"/>
<evidence type="ECO:0000259" key="2">
    <source>
        <dbReference type="Pfam" id="PF19573"/>
    </source>
</evidence>
<feature type="chain" id="PRO_5047131758" evidence="1">
    <location>
        <begin position="28"/>
        <end position="254"/>
    </location>
</feature>
<protein>
    <submittedName>
        <fullName evidence="3">Outer membrane beta-barrel protein</fullName>
    </submittedName>
</protein>
<organism evidence="3 4">
    <name type="scientific">Adhaeribacter terrigena</name>
    <dbReference type="NCBI Taxonomy" id="2793070"/>
    <lineage>
        <taxon>Bacteria</taxon>
        <taxon>Pseudomonadati</taxon>
        <taxon>Bacteroidota</taxon>
        <taxon>Cytophagia</taxon>
        <taxon>Cytophagales</taxon>
        <taxon>Hymenobacteraceae</taxon>
        <taxon>Adhaeribacter</taxon>
    </lineage>
</organism>
<keyword evidence="1" id="KW-0732">Signal</keyword>
<reference evidence="3 4" key="1">
    <citation type="submission" date="2020-12" db="EMBL/GenBank/DDBJ databases">
        <title>Bacterial novel species Adhaeribacter sp. BT258 isolated from soil.</title>
        <authorList>
            <person name="Jung H.-Y."/>
        </authorList>
    </citation>
    <scope>NUCLEOTIDE SEQUENCE [LARGE SCALE GENOMIC DNA]</scope>
    <source>
        <strain evidence="3 4">BT258</strain>
    </source>
</reference>
<accession>A0ABS1C4W6</accession>
<dbReference type="Proteomes" id="UP000644147">
    <property type="component" value="Unassembled WGS sequence"/>
</dbReference>
<evidence type="ECO:0000313" key="3">
    <source>
        <dbReference type="EMBL" id="MBK0404400.1"/>
    </source>
</evidence>
<dbReference type="InterPro" id="IPR045743">
    <property type="entry name" value="DUF6089"/>
</dbReference>
<dbReference type="Pfam" id="PF19573">
    <property type="entry name" value="DUF6089"/>
    <property type="match status" value="1"/>
</dbReference>
<gene>
    <name evidence="3" type="ORF">I5M27_15485</name>
</gene>